<comment type="caution">
    <text evidence="3">The sequence shown here is derived from an EMBL/GenBank/DDBJ whole genome shotgun (WGS) entry which is preliminary data.</text>
</comment>
<feature type="non-terminal residue" evidence="3">
    <location>
        <position position="1"/>
    </location>
</feature>
<feature type="domain" description="Glycosyl transferase family 1" evidence="2">
    <location>
        <begin position="91"/>
        <end position="242"/>
    </location>
</feature>
<name>X0UPZ8_9ZZZZ</name>
<evidence type="ECO:0000313" key="3">
    <source>
        <dbReference type="EMBL" id="GAG07760.1"/>
    </source>
</evidence>
<dbReference type="GO" id="GO:0016757">
    <property type="term" value="F:glycosyltransferase activity"/>
    <property type="evidence" value="ECO:0007669"/>
    <property type="project" value="InterPro"/>
</dbReference>
<keyword evidence="1" id="KW-0808">Transferase</keyword>
<gene>
    <name evidence="3" type="ORF">S01H1_38779</name>
</gene>
<organism evidence="3">
    <name type="scientific">marine sediment metagenome</name>
    <dbReference type="NCBI Taxonomy" id="412755"/>
    <lineage>
        <taxon>unclassified sequences</taxon>
        <taxon>metagenomes</taxon>
        <taxon>ecological metagenomes</taxon>
    </lineage>
</organism>
<reference evidence="3" key="1">
    <citation type="journal article" date="2014" name="Front. Microbiol.">
        <title>High frequency of phylogenetically diverse reductive dehalogenase-homologous genes in deep subseafloor sedimentary metagenomes.</title>
        <authorList>
            <person name="Kawai M."/>
            <person name="Futagami T."/>
            <person name="Toyoda A."/>
            <person name="Takaki Y."/>
            <person name="Nishi S."/>
            <person name="Hori S."/>
            <person name="Arai W."/>
            <person name="Tsubouchi T."/>
            <person name="Morono Y."/>
            <person name="Uchiyama I."/>
            <person name="Ito T."/>
            <person name="Fujiyama A."/>
            <person name="Inagaki F."/>
            <person name="Takami H."/>
        </authorList>
    </citation>
    <scope>NUCLEOTIDE SEQUENCE</scope>
    <source>
        <strain evidence="3">Expedition CK06-06</strain>
    </source>
</reference>
<evidence type="ECO:0000256" key="1">
    <source>
        <dbReference type="ARBA" id="ARBA00022679"/>
    </source>
</evidence>
<dbReference type="PANTHER" id="PTHR46401">
    <property type="entry name" value="GLYCOSYLTRANSFERASE WBBK-RELATED"/>
    <property type="match status" value="1"/>
</dbReference>
<dbReference type="GO" id="GO:0009103">
    <property type="term" value="P:lipopolysaccharide biosynthetic process"/>
    <property type="evidence" value="ECO:0007669"/>
    <property type="project" value="TreeGrafter"/>
</dbReference>
<sequence>TLLTVHDLSFLRYPGTFVPALRRYLERVVPRSIARADLVLADSAHTRFDIVSLLSVPPVKVQVLYSGVPPRFQPQPEPGEAERIRTHHSLGERSYVLSVGTLQPRKNHVRLMRAFSQLTNRPSLQLLIAGGRGWLCQDILAEAGKHTDRVRILGFVDEADLPALYRSAVLFVFPSLYEGFGLPVLEAMACGVPVVCSNASALPEVAGDAALLVDPLDTGGLAKAMARVLEDTDLRREMIARGLAQAARFTWEQAARQLLDVFASLHP</sequence>
<proteinExistence type="predicted"/>
<accession>X0UPZ8</accession>
<dbReference type="FunFam" id="3.40.50.2000:FF:000119">
    <property type="entry name" value="Glycosyl transferase group 1"/>
    <property type="match status" value="1"/>
</dbReference>
<dbReference type="Gene3D" id="3.40.50.2000">
    <property type="entry name" value="Glycogen Phosphorylase B"/>
    <property type="match status" value="2"/>
</dbReference>
<dbReference type="PANTHER" id="PTHR46401:SF2">
    <property type="entry name" value="GLYCOSYLTRANSFERASE WBBK-RELATED"/>
    <property type="match status" value="1"/>
</dbReference>
<evidence type="ECO:0000259" key="2">
    <source>
        <dbReference type="Pfam" id="PF00534"/>
    </source>
</evidence>
<dbReference type="CDD" id="cd03809">
    <property type="entry name" value="GT4_MtfB-like"/>
    <property type="match status" value="1"/>
</dbReference>
<dbReference type="AlphaFoldDB" id="X0UPZ8"/>
<protein>
    <recommendedName>
        <fullName evidence="2">Glycosyl transferase family 1 domain-containing protein</fullName>
    </recommendedName>
</protein>
<dbReference type="Pfam" id="PF00534">
    <property type="entry name" value="Glycos_transf_1"/>
    <property type="match status" value="1"/>
</dbReference>
<dbReference type="InterPro" id="IPR001296">
    <property type="entry name" value="Glyco_trans_1"/>
</dbReference>
<dbReference type="SUPFAM" id="SSF53756">
    <property type="entry name" value="UDP-Glycosyltransferase/glycogen phosphorylase"/>
    <property type="match status" value="1"/>
</dbReference>
<dbReference type="EMBL" id="BARS01024427">
    <property type="protein sequence ID" value="GAG07760.1"/>
    <property type="molecule type" value="Genomic_DNA"/>
</dbReference>